<dbReference type="EMBL" id="CM003147">
    <property type="protein sequence ID" value="KIS68608.1"/>
    <property type="molecule type" value="Genomic_DNA"/>
</dbReference>
<dbReference type="GO" id="GO:0005654">
    <property type="term" value="C:nucleoplasm"/>
    <property type="evidence" value="ECO:0000318"/>
    <property type="project" value="GO_Central"/>
</dbReference>
<protein>
    <recommendedName>
        <fullName evidence="4">RRM domain-containing protein</fullName>
    </recommendedName>
</protein>
<dbReference type="SMART" id="SM00360">
    <property type="entry name" value="RRM"/>
    <property type="match status" value="1"/>
</dbReference>
<dbReference type="eggNOG" id="KOG4209">
    <property type="taxonomic scope" value="Eukaryota"/>
</dbReference>
<dbReference type="PROSITE" id="PS50102">
    <property type="entry name" value="RRM"/>
    <property type="match status" value="1"/>
</dbReference>
<dbReference type="GeneID" id="23563720"/>
<dbReference type="Pfam" id="PF00076">
    <property type="entry name" value="RRM_1"/>
    <property type="match status" value="1"/>
</dbReference>
<evidence type="ECO:0000313" key="6">
    <source>
        <dbReference type="Proteomes" id="UP000000561"/>
    </source>
</evidence>
<dbReference type="OrthoDB" id="252020at2759"/>
<feature type="compositionally biased region" description="Basic and acidic residues" evidence="3">
    <location>
        <begin position="179"/>
        <end position="189"/>
    </location>
</feature>
<evidence type="ECO:0000259" key="4">
    <source>
        <dbReference type="PROSITE" id="PS50102"/>
    </source>
</evidence>
<gene>
    <name evidence="5" type="ORF">UMAG_03178</name>
</gene>
<feature type="region of interest" description="Disordered" evidence="3">
    <location>
        <begin position="156"/>
        <end position="197"/>
    </location>
</feature>
<sequence>MDRTADSTRHGEPDESGFDDRYHRHSASSDASLRPQNSASRLDLHSSSAHVRDSSRSHSPCQAVDDRMSSTKLTNKTALRIDHLTHNVCESHLRHIFGWYGRVQRVHLIPSTAQAKERNGSAYVIMSSVEEAAKAALYMSGGQIDGATLTIKTCQTPTDLAPQPSERRSRESPAYASSSRDRYIYDKDRRHGRQHTR</sequence>
<dbReference type="PANTHER" id="PTHR15481:SF0">
    <property type="entry name" value="LD23870P-RELATED"/>
    <property type="match status" value="1"/>
</dbReference>
<dbReference type="InterPro" id="IPR035979">
    <property type="entry name" value="RBD_domain_sf"/>
</dbReference>
<evidence type="ECO:0000313" key="5">
    <source>
        <dbReference type="EMBL" id="KIS68608.1"/>
    </source>
</evidence>
<dbReference type="GO" id="GO:0003723">
    <property type="term" value="F:RNA binding"/>
    <property type="evidence" value="ECO:0007669"/>
    <property type="project" value="UniProtKB-UniRule"/>
</dbReference>
<keyword evidence="6" id="KW-1185">Reference proteome</keyword>
<dbReference type="GO" id="GO:0005737">
    <property type="term" value="C:cytoplasm"/>
    <property type="evidence" value="ECO:0000318"/>
    <property type="project" value="GO_Central"/>
</dbReference>
<evidence type="ECO:0000256" key="2">
    <source>
        <dbReference type="PROSITE-ProRule" id="PRU00176"/>
    </source>
</evidence>
<dbReference type="InParanoid" id="A0A0D1CPT9"/>
<keyword evidence="1 2" id="KW-0694">RNA-binding</keyword>
<organism evidence="5 6">
    <name type="scientific">Mycosarcoma maydis</name>
    <name type="common">Corn smut fungus</name>
    <name type="synonym">Ustilago maydis</name>
    <dbReference type="NCBI Taxonomy" id="5270"/>
    <lineage>
        <taxon>Eukaryota</taxon>
        <taxon>Fungi</taxon>
        <taxon>Dikarya</taxon>
        <taxon>Basidiomycota</taxon>
        <taxon>Ustilaginomycotina</taxon>
        <taxon>Ustilaginomycetes</taxon>
        <taxon>Ustilaginales</taxon>
        <taxon>Ustilaginaceae</taxon>
        <taxon>Mycosarcoma</taxon>
    </lineage>
</organism>
<dbReference type="Gene3D" id="3.30.70.330">
    <property type="match status" value="1"/>
</dbReference>
<accession>A0A0D1CPT9</accession>
<dbReference type="InterPro" id="IPR012677">
    <property type="entry name" value="Nucleotide-bd_a/b_plait_sf"/>
</dbReference>
<reference evidence="5 6" key="1">
    <citation type="journal article" date="2006" name="Nature">
        <title>Insights from the genome of the biotrophic fungal plant pathogen Ustilago maydis.</title>
        <authorList>
            <person name="Kamper J."/>
            <person name="Kahmann R."/>
            <person name="Bolker M."/>
            <person name="Ma L.J."/>
            <person name="Brefort T."/>
            <person name="Saville B.J."/>
            <person name="Banuett F."/>
            <person name="Kronstad J.W."/>
            <person name="Gold S.E."/>
            <person name="Muller O."/>
            <person name="Perlin M.H."/>
            <person name="Wosten H.A."/>
            <person name="de Vries R."/>
            <person name="Ruiz-Herrera J."/>
            <person name="Reynaga-Pena C.G."/>
            <person name="Snetselaar K."/>
            <person name="McCann M."/>
            <person name="Perez-Martin J."/>
            <person name="Feldbrugge M."/>
            <person name="Basse C.W."/>
            <person name="Steinberg G."/>
            <person name="Ibeas J.I."/>
            <person name="Holloman W."/>
            <person name="Guzman P."/>
            <person name="Farman M."/>
            <person name="Stajich J.E."/>
            <person name="Sentandreu R."/>
            <person name="Gonzalez-Prieto J.M."/>
            <person name="Kennell J.C."/>
            <person name="Molina L."/>
            <person name="Schirawski J."/>
            <person name="Mendoza-Mendoza A."/>
            <person name="Greilinger D."/>
            <person name="Munch K."/>
            <person name="Rossel N."/>
            <person name="Scherer M."/>
            <person name="Vranes M."/>
            <person name="Ladendorf O."/>
            <person name="Vincon V."/>
            <person name="Fuchs U."/>
            <person name="Sandrock B."/>
            <person name="Meng S."/>
            <person name="Ho E.C."/>
            <person name="Cahill M.J."/>
            <person name="Boyce K.J."/>
            <person name="Klose J."/>
            <person name="Klosterman S.J."/>
            <person name="Deelstra H.J."/>
            <person name="Ortiz-Castellanos L."/>
            <person name="Li W."/>
            <person name="Sanchez-Alonso P."/>
            <person name="Schreier P.H."/>
            <person name="Hauser-Hahn I."/>
            <person name="Vaupel M."/>
            <person name="Koopmann E."/>
            <person name="Friedrich G."/>
            <person name="Voss H."/>
            <person name="Schluter T."/>
            <person name="Margolis J."/>
            <person name="Platt D."/>
            <person name="Swimmer C."/>
            <person name="Gnirke A."/>
            <person name="Chen F."/>
            <person name="Vysotskaia V."/>
            <person name="Mannhaupt G."/>
            <person name="Guldener U."/>
            <person name="Munsterkotter M."/>
            <person name="Haase D."/>
            <person name="Oesterheld M."/>
            <person name="Mewes H.W."/>
            <person name="Mauceli E.W."/>
            <person name="DeCaprio D."/>
            <person name="Wade C.M."/>
            <person name="Butler J."/>
            <person name="Young S."/>
            <person name="Jaffe D.B."/>
            <person name="Calvo S."/>
            <person name="Nusbaum C."/>
            <person name="Galagan J."/>
            <person name="Birren B.W."/>
        </authorList>
    </citation>
    <scope>NUCLEOTIDE SEQUENCE [LARGE SCALE GENOMIC DNA]</scope>
    <source>
        <strain evidence="6">DSM 14603 / FGSC 9021 / UM521</strain>
    </source>
</reference>
<evidence type="ECO:0000256" key="3">
    <source>
        <dbReference type="SAM" id="MobiDB-lite"/>
    </source>
</evidence>
<feature type="region of interest" description="Disordered" evidence="3">
    <location>
        <begin position="1"/>
        <end position="71"/>
    </location>
</feature>
<proteinExistence type="predicted"/>
<dbReference type="VEuPathDB" id="FungiDB:UMAG_03178"/>
<dbReference type="Proteomes" id="UP000000561">
    <property type="component" value="Chromosome 8"/>
</dbReference>
<feature type="domain" description="RRM" evidence="4">
    <location>
        <begin position="77"/>
        <end position="156"/>
    </location>
</feature>
<dbReference type="AlphaFoldDB" id="A0A0D1CPT9"/>
<feature type="compositionally biased region" description="Polar residues" evidence="3">
    <location>
        <begin position="28"/>
        <end position="40"/>
    </location>
</feature>
<feature type="compositionally biased region" description="Basic and acidic residues" evidence="3">
    <location>
        <begin position="1"/>
        <end position="22"/>
    </location>
</feature>
<dbReference type="SUPFAM" id="SSF54928">
    <property type="entry name" value="RNA-binding domain, RBD"/>
    <property type="match status" value="1"/>
</dbReference>
<dbReference type="RefSeq" id="XP_011389632.1">
    <property type="nucleotide sequence ID" value="XM_011391330.1"/>
</dbReference>
<name>A0A0D1CPT9_MYCMD</name>
<dbReference type="GO" id="GO:0061574">
    <property type="term" value="C:ASAP complex"/>
    <property type="evidence" value="ECO:0000318"/>
    <property type="project" value="GO_Central"/>
</dbReference>
<dbReference type="GO" id="GO:0000398">
    <property type="term" value="P:mRNA splicing, via spliceosome"/>
    <property type="evidence" value="ECO:0000318"/>
    <property type="project" value="GO_Central"/>
</dbReference>
<dbReference type="InterPro" id="IPR000504">
    <property type="entry name" value="RRM_dom"/>
</dbReference>
<dbReference type="KEGG" id="uma:UMAG_03178"/>
<evidence type="ECO:0000256" key="1">
    <source>
        <dbReference type="ARBA" id="ARBA00022884"/>
    </source>
</evidence>
<dbReference type="PANTHER" id="PTHR15481">
    <property type="entry name" value="RIBONUCLEIC ACID BINDING PROTEIN S1"/>
    <property type="match status" value="1"/>
</dbReference>
<dbReference type="STRING" id="237631.A0A0D1CPT9"/>